<sequence>MEETMRDLGLKVHVIESDTATLEGGDVIFTGKEIFCGDSVSTNEEGFTILKETFPDYPCHSVFVEYPEFHLKGFLAVAAPGVMAVCDNTWGRPGWEVSISCVTV</sequence>
<gene>
    <name evidence="4" type="primary">LOC118404422</name>
</gene>
<dbReference type="OrthoDB" id="10016839at2759"/>
<dbReference type="SUPFAM" id="SSF55909">
    <property type="entry name" value="Pentein"/>
    <property type="match status" value="1"/>
</dbReference>
<protein>
    <submittedName>
        <fullName evidence="4">N(G),N(G)-dimethylarginine dimethylaminohydrolase 1-like</fullName>
    </submittedName>
</protein>
<dbReference type="InterPro" id="IPR033199">
    <property type="entry name" value="DDAH-like"/>
</dbReference>
<dbReference type="Gene3D" id="3.75.10.10">
    <property type="entry name" value="L-arginine/glycine Amidinotransferase, Chain A"/>
    <property type="match status" value="1"/>
</dbReference>
<keyword evidence="3" id="KW-1185">Reference proteome</keyword>
<evidence type="ECO:0000256" key="1">
    <source>
        <dbReference type="ARBA" id="ARBA00008532"/>
    </source>
</evidence>
<dbReference type="PANTHER" id="PTHR12737">
    <property type="entry name" value="DIMETHYLARGININE DIMETHYLAMINOHYDROLASE"/>
    <property type="match status" value="1"/>
</dbReference>
<proteinExistence type="inferred from homology"/>
<dbReference type="GO" id="GO:0016787">
    <property type="term" value="F:hydrolase activity"/>
    <property type="evidence" value="ECO:0007669"/>
    <property type="project" value="UniProtKB-KW"/>
</dbReference>
<organism evidence="3 4">
    <name type="scientific">Branchiostoma floridae</name>
    <name type="common">Florida lancelet</name>
    <name type="synonym">Amphioxus</name>
    <dbReference type="NCBI Taxonomy" id="7739"/>
    <lineage>
        <taxon>Eukaryota</taxon>
        <taxon>Metazoa</taxon>
        <taxon>Chordata</taxon>
        <taxon>Cephalochordata</taxon>
        <taxon>Leptocardii</taxon>
        <taxon>Amphioxiformes</taxon>
        <taxon>Branchiostomatidae</taxon>
        <taxon>Branchiostoma</taxon>
    </lineage>
</organism>
<evidence type="ECO:0000256" key="2">
    <source>
        <dbReference type="ARBA" id="ARBA00022801"/>
    </source>
</evidence>
<reference evidence="3" key="1">
    <citation type="journal article" date="2020" name="Nat. Ecol. Evol.">
        <title>Deeply conserved synteny resolves early events in vertebrate evolution.</title>
        <authorList>
            <person name="Simakov O."/>
            <person name="Marletaz F."/>
            <person name="Yue J.X."/>
            <person name="O'Connell B."/>
            <person name="Jenkins J."/>
            <person name="Brandt A."/>
            <person name="Calef R."/>
            <person name="Tung C.H."/>
            <person name="Huang T.K."/>
            <person name="Schmutz J."/>
            <person name="Satoh N."/>
            <person name="Yu J.K."/>
            <person name="Putnam N.H."/>
            <person name="Green R.E."/>
            <person name="Rokhsar D.S."/>
        </authorList>
    </citation>
    <scope>NUCLEOTIDE SEQUENCE [LARGE SCALE GENOMIC DNA]</scope>
    <source>
        <strain evidence="3">S238N-H82</strain>
    </source>
</reference>
<dbReference type="RefSeq" id="XP_035659386.1">
    <property type="nucleotide sequence ID" value="XM_035803493.1"/>
</dbReference>
<comment type="similarity">
    <text evidence="1">Belongs to the DDAH family.</text>
</comment>
<dbReference type="GeneID" id="118404422"/>
<name>A0A9J7HH66_BRAFL</name>
<reference evidence="4" key="2">
    <citation type="submission" date="2025-08" db="UniProtKB">
        <authorList>
            <consortium name="RefSeq"/>
        </authorList>
    </citation>
    <scope>IDENTIFICATION</scope>
    <source>
        <strain evidence="4">S238N-H82</strain>
        <tissue evidence="4">Testes</tissue>
    </source>
</reference>
<evidence type="ECO:0000313" key="4">
    <source>
        <dbReference type="RefSeq" id="XP_035659386.1"/>
    </source>
</evidence>
<keyword evidence="2" id="KW-0378">Hydrolase</keyword>
<dbReference type="PANTHER" id="PTHR12737:SF9">
    <property type="entry name" value="DIMETHYLARGININASE"/>
    <property type="match status" value="1"/>
</dbReference>
<evidence type="ECO:0000313" key="3">
    <source>
        <dbReference type="Proteomes" id="UP000001554"/>
    </source>
</evidence>
<accession>A0A9J7HH66</accession>
<dbReference type="AlphaFoldDB" id="A0A9J7HH66"/>
<dbReference type="KEGG" id="bfo:118404422"/>
<dbReference type="Proteomes" id="UP000001554">
    <property type="component" value="Chromosome 17"/>
</dbReference>